<dbReference type="GO" id="GO:0005783">
    <property type="term" value="C:endoplasmic reticulum"/>
    <property type="evidence" value="ECO:0007669"/>
    <property type="project" value="UniProtKB-SubCell"/>
</dbReference>
<accession>A0A8J1TI95</accession>
<feature type="region of interest" description="Disordered" evidence="7">
    <location>
        <begin position="637"/>
        <end position="661"/>
    </location>
</feature>
<dbReference type="PROSITE" id="PS50088">
    <property type="entry name" value="ANK_REPEAT"/>
    <property type="match status" value="1"/>
</dbReference>
<dbReference type="InterPro" id="IPR002110">
    <property type="entry name" value="Ankyrin_rpt"/>
</dbReference>
<dbReference type="Pfam" id="PF12796">
    <property type="entry name" value="Ank_2"/>
    <property type="match status" value="1"/>
</dbReference>
<dbReference type="Proteomes" id="UP000749559">
    <property type="component" value="Unassembled WGS sequence"/>
</dbReference>
<dbReference type="PROSITE" id="PS50297">
    <property type="entry name" value="ANK_REP_REGION"/>
    <property type="match status" value="1"/>
</dbReference>
<keyword evidence="9" id="KW-1185">Reference proteome</keyword>
<evidence type="ECO:0000313" key="9">
    <source>
        <dbReference type="Proteomes" id="UP000749559"/>
    </source>
</evidence>
<evidence type="ECO:0000256" key="2">
    <source>
        <dbReference type="ARBA" id="ARBA00007597"/>
    </source>
</evidence>
<dbReference type="Gene3D" id="1.25.40.20">
    <property type="entry name" value="Ankyrin repeat-containing domain"/>
    <property type="match status" value="1"/>
</dbReference>
<dbReference type="Pfam" id="PF24567">
    <property type="entry name" value="ANKLE2_3rd"/>
    <property type="match status" value="1"/>
</dbReference>
<sequence length="914" mass="101929">MDDILEEVKLFDEETLRKKLKEFGVSIGPVNDAIVRRIFQKKLTKFIAIERGISVEENNDGHISIESKISENGKTTDKIQPTLPQMQRSAELFYSLSVPSDVVLEEGQNLIFTDKVEAFKTAKRLKGSRFKVFKTIQEAEEFCQRKAEEYASPCRTNPQISVDVGDGPQKPQIPVSAESSLFKGPKVQDLMKMRKMIEKGDLDGVKELVLSNPRYLVSSGDTPTILQEGFRYNALHVAAKCNQAAITRFILDTLETVNFVQLLYPQDSLDTSTSRIKFLVDLYINMPDKGNNETPLHFASKFGNLDVLEVLATHPRIQKQIKSKFGETPADVLCSRVQNVSKETKDKMKELLEDQFYVPLLRSDDNSTPPVISEPWSPEQSQSDFDYIGQLHSSPSQSPRDPLLNVKAFAGPMSPSKASAFHKQWMGSPTHGSPTRNLAEMKKLRNIKYTDPDKGVERIGRGLAAELCVSWNEYWDFLQCYADLTTTTGLDKLEQFLREKQDMYTQEKEAQNIKCDDDLNDDNKDDKDDFVDCEEPADDADDTDNPSTTESDPTEVFNNDIKAKQNDSIMNSSDGVGSLTSQMALLTLNSPSVVPPHSNSKITSDRTAEDVFKSIPEKDSGQIELFVDASDVFEAKEGARSSSTQNESDLSKFEPGQCSSHEILPNDSVNLNEINATAQNVKAIQLNPTPGGAAVSPLRMLTSRVTGGVRNVYNGLSNLLWSPKSKINDPSFDVIENNPIEPISAPVQSNDTVDSDIPNSDPDVKVTKVKDFDSFDTPKKITRPIEDDSVETAKQECPGKLGPLEHKQNIFIDGLFPSKRDVDVCRALDTVDIDPNTHPYISHWLSLVQSHSEADRNRWPSPCSRGYSKLRQQYAGTPLRNGPSPLVENSISKRHLEGVQANLMQSFDAIDSKS</sequence>
<dbReference type="InterPro" id="IPR036770">
    <property type="entry name" value="Ankyrin_rpt-contain_sf"/>
</dbReference>
<dbReference type="PANTHER" id="PTHR12349">
    <property type="entry name" value="ANKYRIN REPEAT AND LEM DOMAIN-CONTAINING PROTEIN 2"/>
    <property type="match status" value="1"/>
</dbReference>
<dbReference type="InterPro" id="IPR003887">
    <property type="entry name" value="LEM_dom"/>
</dbReference>
<reference evidence="8" key="1">
    <citation type="submission" date="2022-03" db="EMBL/GenBank/DDBJ databases">
        <authorList>
            <person name="Martin C."/>
        </authorList>
    </citation>
    <scope>NUCLEOTIDE SEQUENCE</scope>
</reference>
<gene>
    <name evidence="8" type="ORF">OFUS_LOCUS4990</name>
</gene>
<keyword evidence="5" id="KW-0040">ANK repeat</keyword>
<keyword evidence="4" id="KW-0256">Endoplasmic reticulum</keyword>
<evidence type="ECO:0000313" key="8">
    <source>
        <dbReference type="EMBL" id="CAH1778016.1"/>
    </source>
</evidence>
<comment type="caution">
    <text evidence="8">The sequence shown here is derived from an EMBL/GenBank/DDBJ whole genome shotgun (WGS) entry which is preliminary data.</text>
</comment>
<dbReference type="FunFam" id="1.25.40.20:FF:000072">
    <property type="entry name" value="Ankyrin repeat and LEM domain containing 2"/>
    <property type="match status" value="1"/>
</dbReference>
<dbReference type="EMBL" id="CAIIXF020000002">
    <property type="protein sequence ID" value="CAH1778016.1"/>
    <property type="molecule type" value="Genomic_DNA"/>
</dbReference>
<dbReference type="PANTHER" id="PTHR12349:SF4">
    <property type="entry name" value="ANKYRIN REPEAT AND LEM DOMAIN-CONTAINING PROTEIN 2"/>
    <property type="match status" value="1"/>
</dbReference>
<dbReference type="GO" id="GO:0051301">
    <property type="term" value="P:cell division"/>
    <property type="evidence" value="ECO:0007669"/>
    <property type="project" value="UniProtKB-KW"/>
</dbReference>
<proteinExistence type="inferred from homology"/>
<evidence type="ECO:0000256" key="3">
    <source>
        <dbReference type="ARBA" id="ARBA00022618"/>
    </source>
</evidence>
<comment type="similarity">
    <text evidence="2">Belongs to the ANKLE2 family.</text>
</comment>
<feature type="compositionally biased region" description="Acidic residues" evidence="7">
    <location>
        <begin position="534"/>
        <end position="544"/>
    </location>
</feature>
<dbReference type="PROSITE" id="PS50954">
    <property type="entry name" value="LEM"/>
    <property type="match status" value="1"/>
</dbReference>
<evidence type="ECO:0000256" key="6">
    <source>
        <dbReference type="ARBA" id="ARBA00023306"/>
    </source>
</evidence>
<dbReference type="SUPFAM" id="SSF48403">
    <property type="entry name" value="Ankyrin repeat"/>
    <property type="match status" value="1"/>
</dbReference>
<evidence type="ECO:0000256" key="4">
    <source>
        <dbReference type="ARBA" id="ARBA00022824"/>
    </source>
</evidence>
<dbReference type="InterPro" id="IPR056237">
    <property type="entry name" value="ANKLE2_3rd"/>
</dbReference>
<evidence type="ECO:0000256" key="5">
    <source>
        <dbReference type="ARBA" id="ARBA00023043"/>
    </source>
</evidence>
<dbReference type="AlphaFoldDB" id="A0A8J1TI95"/>
<dbReference type="SMART" id="SM00248">
    <property type="entry name" value="ANK"/>
    <property type="match status" value="2"/>
</dbReference>
<dbReference type="OrthoDB" id="7446186at2759"/>
<evidence type="ECO:0000256" key="1">
    <source>
        <dbReference type="ARBA" id="ARBA00004240"/>
    </source>
</evidence>
<feature type="region of interest" description="Disordered" evidence="7">
    <location>
        <begin position="534"/>
        <end position="555"/>
    </location>
</feature>
<protein>
    <submittedName>
        <fullName evidence="8">Uncharacterized protein</fullName>
    </submittedName>
</protein>
<keyword evidence="3" id="KW-0132">Cell division</keyword>
<dbReference type="GO" id="GO:0007399">
    <property type="term" value="P:nervous system development"/>
    <property type="evidence" value="ECO:0007669"/>
    <property type="project" value="UniProtKB-ARBA"/>
</dbReference>
<keyword evidence="6" id="KW-0131">Cell cycle</keyword>
<name>A0A8J1TI95_OWEFU</name>
<dbReference type="GO" id="GO:0051721">
    <property type="term" value="F:protein phosphatase 2A binding"/>
    <property type="evidence" value="ECO:0007669"/>
    <property type="project" value="TreeGrafter"/>
</dbReference>
<dbReference type="GO" id="GO:0031468">
    <property type="term" value="P:nuclear membrane reassembly"/>
    <property type="evidence" value="ECO:0007669"/>
    <property type="project" value="UniProtKB-ARBA"/>
</dbReference>
<organism evidence="8 9">
    <name type="scientific">Owenia fusiformis</name>
    <name type="common">Polychaete worm</name>
    <dbReference type="NCBI Taxonomy" id="6347"/>
    <lineage>
        <taxon>Eukaryota</taxon>
        <taxon>Metazoa</taxon>
        <taxon>Spiralia</taxon>
        <taxon>Lophotrochozoa</taxon>
        <taxon>Annelida</taxon>
        <taxon>Polychaeta</taxon>
        <taxon>Sedentaria</taxon>
        <taxon>Canalipalpata</taxon>
        <taxon>Sabellida</taxon>
        <taxon>Oweniida</taxon>
        <taxon>Oweniidae</taxon>
        <taxon>Owenia</taxon>
    </lineage>
</organism>
<comment type="subcellular location">
    <subcellularLocation>
        <location evidence="1">Endoplasmic reticulum</location>
    </subcellularLocation>
</comment>
<evidence type="ECO:0000256" key="7">
    <source>
        <dbReference type="SAM" id="MobiDB-lite"/>
    </source>
</evidence>